<gene>
    <name evidence="2" type="ORF">PR048_019164</name>
</gene>
<dbReference type="EMBL" id="JARBHB010000007">
    <property type="protein sequence ID" value="KAJ8878583.1"/>
    <property type="molecule type" value="Genomic_DNA"/>
</dbReference>
<protein>
    <submittedName>
        <fullName evidence="2">Uncharacterized protein</fullName>
    </submittedName>
</protein>
<name>A0ABQ9H2S5_9NEOP</name>
<evidence type="ECO:0000256" key="1">
    <source>
        <dbReference type="SAM" id="MobiDB-lite"/>
    </source>
</evidence>
<reference evidence="2 3" key="1">
    <citation type="submission" date="2023-02" db="EMBL/GenBank/DDBJ databases">
        <title>LHISI_Scaffold_Assembly.</title>
        <authorList>
            <person name="Stuart O.P."/>
            <person name="Cleave R."/>
            <person name="Magrath M.J.L."/>
            <person name="Mikheyev A.S."/>
        </authorList>
    </citation>
    <scope>NUCLEOTIDE SEQUENCE [LARGE SCALE GENOMIC DNA]</scope>
    <source>
        <strain evidence="2">Daus_M_001</strain>
        <tissue evidence="2">Leg muscle</tissue>
    </source>
</reference>
<evidence type="ECO:0000313" key="2">
    <source>
        <dbReference type="EMBL" id="KAJ8878583.1"/>
    </source>
</evidence>
<sequence length="696" mass="79793">MDDSHGRSGQATKITPTIQIYSTAIRILQFTGINETTRRANENSGKRYIMAYLVFGTGNSPQGKALPTEKESKGTGLPYNKLQVDHQHTCDCVSDLCAVHKSASKQRRQTPSRLFLSKTYDVHILRRHFKSAQFIADSLYQAVTTASRSHMPSDVALLRVFSVNTLLCLHEAEEYHGSRKLEVTVTGLQLLMWMNNQLASSRNVKFTDWGAERKCKRKMRAAVAERLECLPPTKANRVRSSAGSLPDFRKWELCRLMPLVGGFSQESPVSPALAFCRCSFLTSFHHHRLSRSRTAIYAVHGKYQTLRARKTRQYLRRANVWPVRRWQHVVEATAVEMALGARAWRCRRKWTREQRRQNRVFTAHFSAMFDTEKFTAEIRKRTPIYDINSKDYRNRLTKATCWSDVGEAMFGNWHEMTSSQQDKKVCTSVSEYSAKRSVAAPLYTRRKQMRRFQGTKNASAKAKLDAVQILQSFGERSKMLWHSPNISEPFSNGATSVKGSLNTPGTQYTRHFRHWNYGESASYCLTSAGNASSCVENVRMDCNCKLSADLLNRRQRGVKQSSAFDTSIHTPPPFISLVRLQQTLPIYCVAHRLKMRMMMMNETGVPATKKRKYIFYDHLLFLAPYIQGNDETAANIPPPQNTYRTESVKEENMDEPETVQERALQSDCRVIDLREKRQERVKKKKSSSRTSICDKI</sequence>
<comment type="caution">
    <text evidence="2">The sequence shown here is derived from an EMBL/GenBank/DDBJ whole genome shotgun (WGS) entry which is preliminary data.</text>
</comment>
<keyword evidence="3" id="KW-1185">Reference proteome</keyword>
<organism evidence="2 3">
    <name type="scientific">Dryococelus australis</name>
    <dbReference type="NCBI Taxonomy" id="614101"/>
    <lineage>
        <taxon>Eukaryota</taxon>
        <taxon>Metazoa</taxon>
        <taxon>Ecdysozoa</taxon>
        <taxon>Arthropoda</taxon>
        <taxon>Hexapoda</taxon>
        <taxon>Insecta</taxon>
        <taxon>Pterygota</taxon>
        <taxon>Neoptera</taxon>
        <taxon>Polyneoptera</taxon>
        <taxon>Phasmatodea</taxon>
        <taxon>Verophasmatodea</taxon>
        <taxon>Anareolatae</taxon>
        <taxon>Phasmatidae</taxon>
        <taxon>Eurycanthinae</taxon>
        <taxon>Dryococelus</taxon>
    </lineage>
</organism>
<evidence type="ECO:0000313" key="3">
    <source>
        <dbReference type="Proteomes" id="UP001159363"/>
    </source>
</evidence>
<accession>A0ABQ9H2S5</accession>
<dbReference type="Proteomes" id="UP001159363">
    <property type="component" value="Chromosome 6"/>
</dbReference>
<feature type="region of interest" description="Disordered" evidence="1">
    <location>
        <begin position="677"/>
        <end position="696"/>
    </location>
</feature>
<proteinExistence type="predicted"/>